<evidence type="ECO:0000256" key="4">
    <source>
        <dbReference type="ARBA" id="ARBA00023027"/>
    </source>
</evidence>
<reference evidence="6" key="1">
    <citation type="submission" date="2021-06" db="EMBL/GenBank/DDBJ databases">
        <authorList>
            <person name="Kallberg Y."/>
            <person name="Tangrot J."/>
            <person name="Rosling A."/>
        </authorList>
    </citation>
    <scope>NUCLEOTIDE SEQUENCE</scope>
    <source>
        <strain evidence="6">FL966</strain>
    </source>
</reference>
<dbReference type="SUPFAM" id="SSF56399">
    <property type="entry name" value="ADP-ribosylation"/>
    <property type="match status" value="1"/>
</dbReference>
<evidence type="ECO:0000313" key="7">
    <source>
        <dbReference type="Proteomes" id="UP000789759"/>
    </source>
</evidence>
<dbReference type="CDD" id="cd23802">
    <property type="entry name" value="UBCc_UBE2Q"/>
    <property type="match status" value="1"/>
</dbReference>
<dbReference type="Proteomes" id="UP000789759">
    <property type="component" value="Unassembled WGS sequence"/>
</dbReference>
<dbReference type="Gene3D" id="3.10.110.10">
    <property type="entry name" value="Ubiquitin Conjugating Enzyme"/>
    <property type="match status" value="1"/>
</dbReference>
<organism evidence="6 7">
    <name type="scientific">Cetraspora pellucida</name>
    <dbReference type="NCBI Taxonomy" id="1433469"/>
    <lineage>
        <taxon>Eukaryota</taxon>
        <taxon>Fungi</taxon>
        <taxon>Fungi incertae sedis</taxon>
        <taxon>Mucoromycota</taxon>
        <taxon>Glomeromycotina</taxon>
        <taxon>Glomeromycetes</taxon>
        <taxon>Diversisporales</taxon>
        <taxon>Gigasporaceae</taxon>
        <taxon>Cetraspora</taxon>
    </lineage>
</organism>
<keyword evidence="2" id="KW-0808">Transferase</keyword>
<evidence type="ECO:0000259" key="5">
    <source>
        <dbReference type="PROSITE" id="PS50127"/>
    </source>
</evidence>
<dbReference type="InterPro" id="IPR012317">
    <property type="entry name" value="Poly(ADP-ribose)pol_cat_dom"/>
</dbReference>
<dbReference type="SUPFAM" id="SSF54495">
    <property type="entry name" value="UBC-like"/>
    <property type="match status" value="1"/>
</dbReference>
<dbReference type="Gene3D" id="3.90.228.10">
    <property type="match status" value="1"/>
</dbReference>
<evidence type="ECO:0000256" key="3">
    <source>
        <dbReference type="ARBA" id="ARBA00022695"/>
    </source>
</evidence>
<keyword evidence="4" id="KW-0520">NAD</keyword>
<keyword evidence="7" id="KW-1185">Reference proteome</keyword>
<feature type="domain" description="UBC core" evidence="5">
    <location>
        <begin position="918"/>
        <end position="1094"/>
    </location>
</feature>
<dbReference type="PROSITE" id="PS50127">
    <property type="entry name" value="UBC_2"/>
    <property type="match status" value="1"/>
</dbReference>
<evidence type="ECO:0000256" key="2">
    <source>
        <dbReference type="ARBA" id="ARBA00022679"/>
    </source>
</evidence>
<dbReference type="InterPro" id="IPR000608">
    <property type="entry name" value="UBC"/>
</dbReference>
<dbReference type="PANTHER" id="PTHR21328">
    <property type="entry name" value="POLY ADP-RIBOSE POLYMERASE FAMILY, MEMBER PARP"/>
    <property type="match status" value="1"/>
</dbReference>
<dbReference type="EMBL" id="CAJVQA010000570">
    <property type="protein sequence ID" value="CAG8481303.1"/>
    <property type="molecule type" value="Genomic_DNA"/>
</dbReference>
<dbReference type="GO" id="GO:0016779">
    <property type="term" value="F:nucleotidyltransferase activity"/>
    <property type="evidence" value="ECO:0007669"/>
    <property type="project" value="UniProtKB-KW"/>
</dbReference>
<accession>A0A9N8WBW9</accession>
<dbReference type="InterPro" id="IPR016135">
    <property type="entry name" value="UBQ-conjugating_enzyme/RWD"/>
</dbReference>
<keyword evidence="1" id="KW-0328">Glycosyltransferase</keyword>
<protein>
    <submittedName>
        <fullName evidence="6">8586_t:CDS:1</fullName>
    </submittedName>
</protein>
<dbReference type="Pfam" id="PF00644">
    <property type="entry name" value="PARP"/>
    <property type="match status" value="1"/>
</dbReference>
<name>A0A9N8WBW9_9GLOM</name>
<proteinExistence type="predicted"/>
<dbReference type="GO" id="GO:0003950">
    <property type="term" value="F:NAD+ poly-ADP-ribosyltransferase activity"/>
    <property type="evidence" value="ECO:0007669"/>
    <property type="project" value="InterPro"/>
</dbReference>
<comment type="caution">
    <text evidence="6">The sequence shown here is derived from an EMBL/GenBank/DDBJ whole genome shotgun (WGS) entry which is preliminary data.</text>
</comment>
<sequence>MGRKEFIQDVKTLKEHFRGLSSKSAALVKDFDFQDPELSFKFTYKTGKSFTVQNFVNDSSLQSYPSSFSAFICVDNANDDESNTAAKCLSNVCIDKKSVSEVVATIVSKLCEHFKISLPKELSMNSLIKFARSAGGTSAAKPTPSTVQTPIMMLNRDLVELKHFKYNAELLCADQIGFKVAVSTPVARLGLSSEAYLQSAIADAFQAKAYLIKEGGYQAIKESLKKQFPIQFTVLTSSLPRGVPSQSHHKDDTLESDHFVLSWTLTRLLSDKFFDMLCDRMWFGCGWSGVEWADLKRNKDLVHDFLNNGELISEQIEECLAKDEEQHGVLTYLEGEHIEKATESTNRNFLLLVLRFLRRRILLSTKYCLTCHFPHMESVSSIRPFVCGTALCQHQALVGLGNLFEAVLVNSPVVVDLLISLCYVAISSHNLSPFPSRAIGITTVTKYDIQNSLVVDWDTNQGTIGTRIDAGYAVYGWKGFDSQVLENDNLEVFHPETGQPFAVNRCSHTTTVRVLEVTSTYLVTDFPIVVPISAVSSRHVYLPFRVYRRSEKNFLNLDGQPNYSLLQSVIDKLPQVNEMVKYAKKKTLKQELDKLDTLCFPLLSWIISSNRTHLRLLESDEEKVQFNETSSAYGNWKQFIMIMSSPEKEETFQVEKDKLKKERRGQTLGELFAFHGSPLHNWHSIIRTSLNWKKVVHGRAFGDGVYHSLQAATSASYAGASYHRYETGVWKNSMLVVQKCMALCEIVNRPSQFRSTNPHLVVQDENWITTRYLFVECLRDPSDPNNENEDEDWTPTYQPTPVVPLYNMTPSFATSISNSLSNVLINRRRDNTYITLDSQYYPMWFNNQPLQIPKRDFSIIYNELPKGSSVDVGQFIYKPDAQDMIKETEEKNEDKFDIDDGDGFDLSLLPLPAESSKAATQRICRELRSIIHRQSEPSNDFGFTVNTEQLQSVYQWVVQLKDFDPSLPLAQDMARNKVKTIDLEVRFAPDYPFVPPYIRVIRPRLLRFMDGGGGHVTAGGSICMDLLTLGNALERGWSSVYTMEAVLLQVKMALSSLDPKPARLDRHWNNEYTPGEAIDSFIRVANNHNWTIPPQWSTLFGR</sequence>
<evidence type="ECO:0000313" key="6">
    <source>
        <dbReference type="EMBL" id="CAG8481303.1"/>
    </source>
</evidence>
<keyword evidence="3" id="KW-0548">Nucleotidyltransferase</keyword>
<dbReference type="AlphaFoldDB" id="A0A9N8WBW9"/>
<dbReference type="InterPro" id="IPR051838">
    <property type="entry name" value="ARTD_PARP"/>
</dbReference>
<evidence type="ECO:0000256" key="1">
    <source>
        <dbReference type="ARBA" id="ARBA00022676"/>
    </source>
</evidence>
<dbReference type="OrthoDB" id="109543at2759"/>
<gene>
    <name evidence="6" type="ORF">CPELLU_LOCUS1530</name>
</gene>